<evidence type="ECO:0000256" key="1">
    <source>
        <dbReference type="ARBA" id="ARBA00005921"/>
    </source>
</evidence>
<gene>
    <name evidence="4" type="ORF">IFM89_033634</name>
</gene>
<dbReference type="AlphaFoldDB" id="A0A835LS99"/>
<dbReference type="Pfam" id="PF05911">
    <property type="entry name" value="FPP"/>
    <property type="match status" value="3"/>
</dbReference>
<keyword evidence="5" id="KW-1185">Reference proteome</keyword>
<evidence type="ECO:0000313" key="4">
    <source>
        <dbReference type="EMBL" id="KAF9603007.1"/>
    </source>
</evidence>
<evidence type="ECO:0000313" key="5">
    <source>
        <dbReference type="Proteomes" id="UP000631114"/>
    </source>
</evidence>
<dbReference type="Proteomes" id="UP000631114">
    <property type="component" value="Unassembled WGS sequence"/>
</dbReference>
<sequence>MDKAFALECSVNSLSDRLSSMRSESNAKDELVLKHTKVAEEALAGWEKTEAEAVFLKQELDEALRQRIAAEERIVDLDAALKECMKQLRVTREEQEQRIYNAVMHVGREHENQWMLLNEKFQETSQRLAKLEAENSNLSKALQNKEDLIKDLRNCKSEVEADFNALLDRLDYNEKFGLQSQRQQTKSVHMILKLEKECQRLYDLVPKQLSCPATFVKVKSEAEVLGMEPDEWNPQIADPIFKNLISHSIHESPTMKINFLIEQLCSLDKENKSLKESIRTMGAQTSLSQELEAASTFENGHAGVVSYSESWASALITELDHFTKAKWKEAPSSFGVGVAGMDLMDDFVEIEKFATLSTDMSFEGSDVSSHYRDKFLRPLKTELLVHPSQAPDKELSNSVDTNQEILSTETTIEKYPSWLQDILRLVMGQNHITQKSTDEILEQVKIALAYLCHPDPREVVHASKSLRPSIYSYDQHDCNNMCMGPLATPQMFGSFQASDVNLSSKEMNSQRLQHDVNESICKVVELIKGIDQPSSMDYSSQILLEETGAPLTYNNLSSPSGYVVRVFQWKDSELRAVLQRFVDTCNELINGKAALESFAREVSSALEWILNHCFSVQDVASMRDLVKKHFYCDKSEGESDLEDVMDCTHSDTEGVRVLKEQFFCSPSSAASIGHISVSLMKGSQLDLKEENTRLKQKLTNMDSVQKDLEERLQLTTEKIEELMIKLRESEQRGGNSRVEVESSKETKEIIEDKIENRKLLRDDLDSQLSVARKELNVACENFVSLELELENKINRCQELETTCIELQLQLDSVTRREDQRYNADQVDGQLQTDWEITAASEKLAECQETVLNLGKQLKALSSPKETTIFHNGISTSPATATRNRRCTLLDQMLYEDNAKFDELYEDKPPSITQDIVCTNNVDPPKSLAHPTDVLITRCGLNSQVKAGSGQAVAIVPSTRCSGVSLLRKIVFGRRRESSKKTLTMVE</sequence>
<feature type="coiled-coil region" evidence="3">
    <location>
        <begin position="687"/>
        <end position="732"/>
    </location>
</feature>
<dbReference type="EMBL" id="JADFTS010000006">
    <property type="protein sequence ID" value="KAF9603007.1"/>
    <property type="molecule type" value="Genomic_DNA"/>
</dbReference>
<protein>
    <recommendedName>
        <fullName evidence="6">Filament-like plant protein 7</fullName>
    </recommendedName>
</protein>
<proteinExistence type="inferred from homology"/>
<comment type="similarity">
    <text evidence="1">Belongs to the FPP family.</text>
</comment>
<evidence type="ECO:0000256" key="2">
    <source>
        <dbReference type="ARBA" id="ARBA00023054"/>
    </source>
</evidence>
<keyword evidence="2 3" id="KW-0175">Coiled coil</keyword>
<comment type="caution">
    <text evidence="4">The sequence shown here is derived from an EMBL/GenBank/DDBJ whole genome shotgun (WGS) entry which is preliminary data.</text>
</comment>
<organism evidence="4 5">
    <name type="scientific">Coptis chinensis</name>
    <dbReference type="NCBI Taxonomy" id="261450"/>
    <lineage>
        <taxon>Eukaryota</taxon>
        <taxon>Viridiplantae</taxon>
        <taxon>Streptophyta</taxon>
        <taxon>Embryophyta</taxon>
        <taxon>Tracheophyta</taxon>
        <taxon>Spermatophyta</taxon>
        <taxon>Magnoliopsida</taxon>
        <taxon>Ranunculales</taxon>
        <taxon>Ranunculaceae</taxon>
        <taxon>Coptidoideae</taxon>
        <taxon>Coptis</taxon>
    </lineage>
</organism>
<feature type="coiled-coil region" evidence="3">
    <location>
        <begin position="121"/>
        <end position="162"/>
    </location>
</feature>
<dbReference type="InterPro" id="IPR008587">
    <property type="entry name" value="FPP_plant"/>
</dbReference>
<evidence type="ECO:0000256" key="3">
    <source>
        <dbReference type="SAM" id="Coils"/>
    </source>
</evidence>
<feature type="coiled-coil region" evidence="3">
    <location>
        <begin position="782"/>
        <end position="816"/>
    </location>
</feature>
<dbReference type="PANTHER" id="PTHR31580:SF22">
    <property type="entry name" value="FILAMENT-LIKE PLANT PROTEIN 7"/>
    <property type="match status" value="1"/>
</dbReference>
<dbReference type="PANTHER" id="PTHR31580">
    <property type="entry name" value="FILAMENT-LIKE PLANT PROTEIN 4"/>
    <property type="match status" value="1"/>
</dbReference>
<dbReference type="OrthoDB" id="1917992at2759"/>
<accession>A0A835LS99</accession>
<feature type="coiled-coil region" evidence="3">
    <location>
        <begin position="46"/>
        <end position="80"/>
    </location>
</feature>
<reference evidence="4 5" key="1">
    <citation type="submission" date="2020-10" db="EMBL/GenBank/DDBJ databases">
        <title>The Coptis chinensis genome and diversification of protoberbering-type alkaloids.</title>
        <authorList>
            <person name="Wang B."/>
            <person name="Shu S."/>
            <person name="Song C."/>
            <person name="Liu Y."/>
        </authorList>
    </citation>
    <scope>NUCLEOTIDE SEQUENCE [LARGE SCALE GENOMIC DNA]</scope>
    <source>
        <strain evidence="4">HL-2020</strain>
        <tissue evidence="4">Leaf</tissue>
    </source>
</reference>
<evidence type="ECO:0008006" key="6">
    <source>
        <dbReference type="Google" id="ProtNLM"/>
    </source>
</evidence>
<name>A0A835LS99_9MAGN</name>